<sequence>MAHDETKGRGLVSDTLVILGMAVITYGTRFVGLRLMNLELTPFWLAFLRFVPISVFAALVVPSVAASSADVGARLLAAVGAGLVMWRTKQLWLGLLLGMSLFWLLRAWLVS</sequence>
<accession>A0A318SDW3</accession>
<comment type="caution">
    <text evidence="2">The sequence shown here is derived from an EMBL/GenBank/DDBJ whole genome shotgun (WGS) entry which is preliminary data.</text>
</comment>
<reference evidence="2 3" key="1">
    <citation type="submission" date="2018-06" db="EMBL/GenBank/DDBJ databases">
        <title>Genomic Encyclopedia of Type Strains, Phase IV (KMG-IV): sequencing the most valuable type-strain genomes for metagenomic binning, comparative biology and taxonomic classification.</title>
        <authorList>
            <person name="Goeker M."/>
        </authorList>
    </citation>
    <scope>NUCLEOTIDE SEQUENCE [LARGE SCALE GENOMIC DNA]</scope>
    <source>
        <strain evidence="2 3">DSM 18048</strain>
    </source>
</reference>
<feature type="transmembrane region" description="Helical" evidence="1">
    <location>
        <begin position="12"/>
        <end position="31"/>
    </location>
</feature>
<keyword evidence="1" id="KW-0812">Transmembrane</keyword>
<organism evidence="2 3">
    <name type="scientific">Deinococcus yavapaiensis KR-236</name>
    <dbReference type="NCBI Taxonomy" id="694435"/>
    <lineage>
        <taxon>Bacteria</taxon>
        <taxon>Thermotogati</taxon>
        <taxon>Deinococcota</taxon>
        <taxon>Deinococci</taxon>
        <taxon>Deinococcales</taxon>
        <taxon>Deinococcaceae</taxon>
        <taxon>Deinococcus</taxon>
    </lineage>
</organism>
<evidence type="ECO:0000256" key="1">
    <source>
        <dbReference type="SAM" id="Phobius"/>
    </source>
</evidence>
<dbReference type="Pfam" id="PF05437">
    <property type="entry name" value="AzlD"/>
    <property type="match status" value="1"/>
</dbReference>
<feature type="transmembrane region" description="Helical" evidence="1">
    <location>
        <begin position="43"/>
        <end position="65"/>
    </location>
</feature>
<protein>
    <submittedName>
        <fullName evidence="2">Branched-subunit amino acid transport protein</fullName>
    </submittedName>
</protein>
<feature type="transmembrane region" description="Helical" evidence="1">
    <location>
        <begin position="91"/>
        <end position="109"/>
    </location>
</feature>
<keyword evidence="1" id="KW-1133">Transmembrane helix</keyword>
<evidence type="ECO:0000313" key="3">
    <source>
        <dbReference type="Proteomes" id="UP000248326"/>
    </source>
</evidence>
<gene>
    <name evidence="2" type="ORF">DES52_10291</name>
</gene>
<name>A0A318SDW3_9DEIO</name>
<dbReference type="InterPro" id="IPR008407">
    <property type="entry name" value="Brnchd-chn_aa_trnsp_AzlD"/>
</dbReference>
<keyword evidence="3" id="KW-1185">Reference proteome</keyword>
<dbReference type="EMBL" id="QJSX01000002">
    <property type="protein sequence ID" value="PYE55728.1"/>
    <property type="molecule type" value="Genomic_DNA"/>
</dbReference>
<evidence type="ECO:0000313" key="2">
    <source>
        <dbReference type="EMBL" id="PYE55728.1"/>
    </source>
</evidence>
<keyword evidence="1" id="KW-0472">Membrane</keyword>
<dbReference type="AlphaFoldDB" id="A0A318SDW3"/>
<proteinExistence type="predicted"/>
<dbReference type="Proteomes" id="UP000248326">
    <property type="component" value="Unassembled WGS sequence"/>
</dbReference>